<organism evidence="2 3">
    <name type="scientific">candidate division MSBL1 archaeon SCGC-AAA259E17</name>
    <dbReference type="NCBI Taxonomy" id="1698263"/>
    <lineage>
        <taxon>Archaea</taxon>
        <taxon>Methanobacteriati</taxon>
        <taxon>Methanobacteriota</taxon>
        <taxon>candidate division MSBL1</taxon>
    </lineage>
</organism>
<evidence type="ECO:0000313" key="2">
    <source>
        <dbReference type="EMBL" id="KXA91823.1"/>
    </source>
</evidence>
<keyword evidence="1" id="KW-1133">Transmembrane helix</keyword>
<name>A0A133UCA3_9EURY</name>
<accession>A0A133UCA3</accession>
<dbReference type="Proteomes" id="UP000070373">
    <property type="component" value="Unassembled WGS sequence"/>
</dbReference>
<protein>
    <submittedName>
        <fullName evidence="2">Uncharacterized protein</fullName>
    </submittedName>
</protein>
<gene>
    <name evidence="2" type="ORF">AKJ64_04470</name>
</gene>
<dbReference type="EMBL" id="LHXN01000098">
    <property type="protein sequence ID" value="KXA91823.1"/>
    <property type="molecule type" value="Genomic_DNA"/>
</dbReference>
<evidence type="ECO:0000313" key="3">
    <source>
        <dbReference type="Proteomes" id="UP000070373"/>
    </source>
</evidence>
<keyword evidence="1" id="KW-0472">Membrane</keyword>
<reference evidence="2 3" key="1">
    <citation type="journal article" date="2016" name="Sci. Rep.">
        <title>Metabolic traits of an uncultured archaeal lineage -MSBL1- from brine pools of the Red Sea.</title>
        <authorList>
            <person name="Mwirichia R."/>
            <person name="Alam I."/>
            <person name="Rashid M."/>
            <person name="Vinu M."/>
            <person name="Ba-Alawi W."/>
            <person name="Anthony Kamau A."/>
            <person name="Kamanda Ngugi D."/>
            <person name="Goker M."/>
            <person name="Klenk H.P."/>
            <person name="Bajic V."/>
            <person name="Stingl U."/>
        </authorList>
    </citation>
    <scope>NUCLEOTIDE SEQUENCE [LARGE SCALE GENOMIC DNA]</scope>
    <source>
        <strain evidence="2">SCGC-AAA259E17</strain>
    </source>
</reference>
<proteinExistence type="predicted"/>
<keyword evidence="1" id="KW-0812">Transmembrane</keyword>
<feature type="transmembrane region" description="Helical" evidence="1">
    <location>
        <begin position="43"/>
        <end position="63"/>
    </location>
</feature>
<dbReference type="AlphaFoldDB" id="A0A133UCA3"/>
<evidence type="ECO:0000256" key="1">
    <source>
        <dbReference type="SAM" id="Phobius"/>
    </source>
</evidence>
<feature type="transmembrane region" description="Helical" evidence="1">
    <location>
        <begin position="12"/>
        <end position="37"/>
    </location>
</feature>
<sequence length="218" mass="25155">MDQQIPPRKVKSVLLNTIIIFLFLMIVASIVVLLLILLEKIGYRKGAAVLTAILIVFAAYTIISTYNYRQELKEANEPILKVPERIKQVKIGIENDLKGENVNLSFDVIFQNNSDKDIRVKGFFWIPPSNDWLRHYKVTKPKGQEKERKENIRIPETPFNVENLLTVERDGGIESFEPTLPIHIPEYIKENEVYYLDFGINTLAGDNYIVKDIPLKIN</sequence>
<comment type="caution">
    <text evidence="2">The sequence shown here is derived from an EMBL/GenBank/DDBJ whole genome shotgun (WGS) entry which is preliminary data.</text>
</comment>
<keyword evidence="3" id="KW-1185">Reference proteome</keyword>